<evidence type="ECO:0000313" key="9">
    <source>
        <dbReference type="EMBL" id="MBB5873782.1"/>
    </source>
</evidence>
<keyword evidence="10" id="KW-1185">Reference proteome</keyword>
<dbReference type="PROSITE" id="PS50059">
    <property type="entry name" value="FKBP_PPIASE"/>
    <property type="match status" value="1"/>
</dbReference>
<keyword evidence="7" id="KW-1133">Transmembrane helix</keyword>
<evidence type="ECO:0000259" key="8">
    <source>
        <dbReference type="PROSITE" id="PS50059"/>
    </source>
</evidence>
<feature type="transmembrane region" description="Helical" evidence="7">
    <location>
        <begin position="35"/>
        <end position="58"/>
    </location>
</feature>
<protein>
    <recommendedName>
        <fullName evidence="5">Peptidyl-prolyl cis-trans isomerase</fullName>
        <ecNumber evidence="5">5.2.1.8</ecNumber>
    </recommendedName>
</protein>
<dbReference type="AlphaFoldDB" id="A0A841C3Z5"/>
<dbReference type="Pfam" id="PF00254">
    <property type="entry name" value="FKBP_C"/>
    <property type="match status" value="1"/>
</dbReference>
<evidence type="ECO:0000256" key="2">
    <source>
        <dbReference type="ARBA" id="ARBA00023110"/>
    </source>
</evidence>
<sequence length="219" mass="22435">MSIGEAREAQKAAKRVALKQAAAEREAAARRRNAFTGMIVAVVAIGAVVGLLALLGAFSAKTPAALDSQASPGAVATDQPAADPPAPKVEVPPALAKKPEVTKGDAATLTKLDVKTLIQGTGPAVVAKQQITVNYVGVFYKDGKEFDSSWSRNEPATFQIGNQKVIPGWDQGLVGVKVGSRVLIDIPSALAYGADEAAATAAGKPAGPLRFVVDVLAAQ</sequence>
<evidence type="ECO:0000256" key="1">
    <source>
        <dbReference type="ARBA" id="ARBA00000971"/>
    </source>
</evidence>
<evidence type="ECO:0000256" key="7">
    <source>
        <dbReference type="SAM" id="Phobius"/>
    </source>
</evidence>
<accession>A0A841C3Z5</accession>
<evidence type="ECO:0000313" key="10">
    <source>
        <dbReference type="Proteomes" id="UP000587527"/>
    </source>
</evidence>
<organism evidence="9 10">
    <name type="scientific">Allocatelliglobosispora scoriae</name>
    <dbReference type="NCBI Taxonomy" id="643052"/>
    <lineage>
        <taxon>Bacteria</taxon>
        <taxon>Bacillati</taxon>
        <taxon>Actinomycetota</taxon>
        <taxon>Actinomycetes</taxon>
        <taxon>Micromonosporales</taxon>
        <taxon>Micromonosporaceae</taxon>
        <taxon>Allocatelliglobosispora</taxon>
    </lineage>
</organism>
<reference evidence="9 10" key="1">
    <citation type="submission" date="2020-08" db="EMBL/GenBank/DDBJ databases">
        <title>Sequencing the genomes of 1000 actinobacteria strains.</title>
        <authorList>
            <person name="Klenk H.-P."/>
        </authorList>
    </citation>
    <scope>NUCLEOTIDE SEQUENCE [LARGE SCALE GENOMIC DNA]</scope>
    <source>
        <strain evidence="9 10">DSM 45362</strain>
    </source>
</reference>
<comment type="similarity">
    <text evidence="5">Belongs to the FKBP-type PPIase family.</text>
</comment>
<dbReference type="Proteomes" id="UP000587527">
    <property type="component" value="Unassembled WGS sequence"/>
</dbReference>
<keyword evidence="2 4" id="KW-0697">Rotamase</keyword>
<dbReference type="InterPro" id="IPR046357">
    <property type="entry name" value="PPIase_dom_sf"/>
</dbReference>
<comment type="caution">
    <text evidence="9">The sequence shown here is derived from an EMBL/GenBank/DDBJ whole genome shotgun (WGS) entry which is preliminary data.</text>
</comment>
<dbReference type="EC" id="5.2.1.8" evidence="5"/>
<dbReference type="RefSeq" id="WP_312875517.1">
    <property type="nucleotide sequence ID" value="NZ_JACHMN010000003.1"/>
</dbReference>
<gene>
    <name evidence="9" type="ORF">F4553_007216</name>
</gene>
<keyword evidence="7" id="KW-0472">Membrane</keyword>
<proteinExistence type="inferred from homology"/>
<keyword evidence="7" id="KW-0812">Transmembrane</keyword>
<comment type="catalytic activity">
    <reaction evidence="1 4 5">
        <text>[protein]-peptidylproline (omega=180) = [protein]-peptidylproline (omega=0)</text>
        <dbReference type="Rhea" id="RHEA:16237"/>
        <dbReference type="Rhea" id="RHEA-COMP:10747"/>
        <dbReference type="Rhea" id="RHEA-COMP:10748"/>
        <dbReference type="ChEBI" id="CHEBI:83833"/>
        <dbReference type="ChEBI" id="CHEBI:83834"/>
        <dbReference type="EC" id="5.2.1.8"/>
    </reaction>
</comment>
<dbReference type="InterPro" id="IPR001179">
    <property type="entry name" value="PPIase_FKBP_dom"/>
</dbReference>
<name>A0A841C3Z5_9ACTN</name>
<dbReference type="Gene3D" id="3.10.50.40">
    <property type="match status" value="1"/>
</dbReference>
<feature type="region of interest" description="Disordered" evidence="6">
    <location>
        <begin position="70"/>
        <end position="91"/>
    </location>
</feature>
<evidence type="ECO:0000256" key="5">
    <source>
        <dbReference type="RuleBase" id="RU003915"/>
    </source>
</evidence>
<evidence type="ECO:0000256" key="4">
    <source>
        <dbReference type="PROSITE-ProRule" id="PRU00277"/>
    </source>
</evidence>
<keyword evidence="3 4" id="KW-0413">Isomerase</keyword>
<dbReference type="PANTHER" id="PTHR45779">
    <property type="entry name" value="PEPTIDYLPROLYL ISOMERASE"/>
    <property type="match status" value="1"/>
</dbReference>
<evidence type="ECO:0000256" key="6">
    <source>
        <dbReference type="SAM" id="MobiDB-lite"/>
    </source>
</evidence>
<evidence type="ECO:0000256" key="3">
    <source>
        <dbReference type="ARBA" id="ARBA00023235"/>
    </source>
</evidence>
<dbReference type="EMBL" id="JACHMN010000003">
    <property type="protein sequence ID" value="MBB5873782.1"/>
    <property type="molecule type" value="Genomic_DNA"/>
</dbReference>
<feature type="domain" description="PPIase FKBP-type" evidence="8">
    <location>
        <begin position="128"/>
        <end position="219"/>
    </location>
</feature>
<dbReference type="SUPFAM" id="SSF54534">
    <property type="entry name" value="FKBP-like"/>
    <property type="match status" value="1"/>
</dbReference>
<dbReference type="GO" id="GO:0003755">
    <property type="term" value="F:peptidyl-prolyl cis-trans isomerase activity"/>
    <property type="evidence" value="ECO:0007669"/>
    <property type="project" value="UniProtKB-UniRule"/>
</dbReference>
<dbReference type="InterPro" id="IPR044609">
    <property type="entry name" value="FKBP2/11"/>
</dbReference>
<dbReference type="PANTHER" id="PTHR45779:SF7">
    <property type="entry name" value="PEPTIDYLPROLYL ISOMERASE"/>
    <property type="match status" value="1"/>
</dbReference>